<dbReference type="GO" id="GO:0003676">
    <property type="term" value="F:nucleic acid binding"/>
    <property type="evidence" value="ECO:0007669"/>
    <property type="project" value="InterPro"/>
</dbReference>
<dbReference type="Gene3D" id="1.10.150.80">
    <property type="entry name" value="HRDC domain"/>
    <property type="match status" value="1"/>
</dbReference>
<feature type="compositionally biased region" description="Low complexity" evidence="3">
    <location>
        <begin position="417"/>
        <end position="445"/>
    </location>
</feature>
<dbReference type="SUPFAM" id="SSF46785">
    <property type="entry name" value="Winged helix' DNA-binding domain"/>
    <property type="match status" value="1"/>
</dbReference>
<evidence type="ECO:0000313" key="5">
    <source>
        <dbReference type="EMBL" id="QQP35345.1"/>
    </source>
</evidence>
<dbReference type="AlphaFoldDB" id="A0A7T8GPJ4"/>
<dbReference type="SUPFAM" id="SSF47819">
    <property type="entry name" value="HRDC-like"/>
    <property type="match status" value="1"/>
</dbReference>
<dbReference type="Pfam" id="PF09382">
    <property type="entry name" value="RQC"/>
    <property type="match status" value="1"/>
</dbReference>
<dbReference type="GO" id="GO:0006281">
    <property type="term" value="P:DNA repair"/>
    <property type="evidence" value="ECO:0007669"/>
    <property type="project" value="InterPro"/>
</dbReference>
<dbReference type="Gene3D" id="1.10.10.10">
    <property type="entry name" value="Winged helix-like DNA-binding domain superfamily/Winged helix DNA-binding domain"/>
    <property type="match status" value="1"/>
</dbReference>
<feature type="non-terminal residue" evidence="5">
    <location>
        <position position="456"/>
    </location>
</feature>
<dbReference type="Pfam" id="PF00570">
    <property type="entry name" value="HRDC"/>
    <property type="match status" value="1"/>
</dbReference>
<dbReference type="Proteomes" id="UP000595437">
    <property type="component" value="Chromosome 18"/>
</dbReference>
<organism evidence="5 6">
    <name type="scientific">Caligus rogercresseyi</name>
    <name type="common">Sea louse</name>
    <dbReference type="NCBI Taxonomy" id="217165"/>
    <lineage>
        <taxon>Eukaryota</taxon>
        <taxon>Metazoa</taxon>
        <taxon>Ecdysozoa</taxon>
        <taxon>Arthropoda</taxon>
        <taxon>Crustacea</taxon>
        <taxon>Multicrustacea</taxon>
        <taxon>Hexanauplia</taxon>
        <taxon>Copepoda</taxon>
        <taxon>Siphonostomatoida</taxon>
        <taxon>Caligidae</taxon>
        <taxon>Caligus</taxon>
    </lineage>
</organism>
<dbReference type="InterPro" id="IPR018982">
    <property type="entry name" value="RQC_domain"/>
</dbReference>
<dbReference type="EMBL" id="CP045907">
    <property type="protein sequence ID" value="QQP35345.1"/>
    <property type="molecule type" value="Genomic_DNA"/>
</dbReference>
<dbReference type="PROSITE" id="PS50967">
    <property type="entry name" value="HRDC"/>
    <property type="match status" value="1"/>
</dbReference>
<accession>A0A7T8GPJ4</accession>
<dbReference type="InterPro" id="IPR002121">
    <property type="entry name" value="HRDC_dom"/>
</dbReference>
<dbReference type="GO" id="GO:0000166">
    <property type="term" value="F:nucleotide binding"/>
    <property type="evidence" value="ECO:0007669"/>
    <property type="project" value="InterPro"/>
</dbReference>
<keyword evidence="5" id="KW-0378">Hydrolase</keyword>
<keyword evidence="6" id="KW-1185">Reference proteome</keyword>
<gene>
    <name evidence="5" type="ORF">FKW44_023538</name>
</gene>
<dbReference type="InterPro" id="IPR044876">
    <property type="entry name" value="HRDC_dom_sf"/>
</dbReference>
<dbReference type="InterPro" id="IPR036388">
    <property type="entry name" value="WH-like_DNA-bd_sf"/>
</dbReference>
<feature type="compositionally biased region" description="Basic residues" evidence="3">
    <location>
        <begin position="447"/>
        <end position="456"/>
    </location>
</feature>
<dbReference type="InterPro" id="IPR036390">
    <property type="entry name" value="WH_DNA-bd_sf"/>
</dbReference>
<dbReference type="InterPro" id="IPR010997">
    <property type="entry name" value="HRDC-like_sf"/>
</dbReference>
<dbReference type="SMART" id="SM00341">
    <property type="entry name" value="HRDC"/>
    <property type="match status" value="1"/>
</dbReference>
<feature type="domain" description="HRDC" evidence="4">
    <location>
        <begin position="184"/>
        <end position="264"/>
    </location>
</feature>
<evidence type="ECO:0000256" key="1">
    <source>
        <dbReference type="ARBA" id="ARBA00034617"/>
    </source>
</evidence>
<keyword evidence="5" id="KW-0067">ATP-binding</keyword>
<keyword evidence="5" id="KW-0347">Helicase</keyword>
<comment type="catalytic activity">
    <reaction evidence="1">
        <text>Couples ATP hydrolysis with the unwinding of duplex DNA by translocating in the 3'-5' direction.</text>
        <dbReference type="EC" id="5.6.2.4"/>
    </reaction>
</comment>
<evidence type="ECO:0000313" key="6">
    <source>
        <dbReference type="Proteomes" id="UP000595437"/>
    </source>
</evidence>
<proteinExistence type="predicted"/>
<protein>
    <recommendedName>
        <fullName evidence="2">DNA 3'-5' helicase</fullName>
        <ecNumber evidence="2">5.6.2.4</ecNumber>
    </recommendedName>
</protein>
<keyword evidence="5" id="KW-0547">Nucleotide-binding</keyword>
<dbReference type="GO" id="GO:0006260">
    <property type="term" value="P:DNA replication"/>
    <property type="evidence" value="ECO:0007669"/>
    <property type="project" value="InterPro"/>
</dbReference>
<sequence>EQMPPLSHSKPLRVGLDPQEYIGRSNCCDNCDRSADGTGCGDEMIEFAEDAKLFLQTFALTSGKFGLGLSCAIVRGLKEKNVNERHMSSPIFGLGKKRQKSYWMALGRSLVEQGLVSENKVEGRGSFKYSYNTYDLTSKGSFFLKNKEASLKLIPTSDLKPLQKKAATLIVTPASLPPISSEEDKANNSLNLTLIKLRSALAERDGVAPYMILSEQTLRSLAVIRPSKSEYLSRIEGITQAKISKYGKDIVEKILEWTSRFDLPTDNFEDPSRSLTNEEKLSQLNETQRLTYTYFLETSSLQEESTIYSHLSEALKAGLPVPNIHSLCPSGPMGLIAEVIHNSVSSDHKCDELNHEVSWNDLKITVAHLIAKFGSKNDVLSWTNSQYESLLKELKASSEVGSGSVDDNDELDETPPLERSLSGGSSSESQQMMLLKRNNSSSDSKQTLKKKLKSKF</sequence>
<reference evidence="6" key="1">
    <citation type="submission" date="2021-01" db="EMBL/GenBank/DDBJ databases">
        <title>Caligus Genome Assembly.</title>
        <authorList>
            <person name="Gallardo-Escarate C."/>
        </authorList>
    </citation>
    <scope>NUCLEOTIDE SEQUENCE [LARGE SCALE GENOMIC DNA]</scope>
</reference>
<evidence type="ECO:0000256" key="2">
    <source>
        <dbReference type="ARBA" id="ARBA00034808"/>
    </source>
</evidence>
<dbReference type="OrthoDB" id="10261556at2759"/>
<feature type="compositionally biased region" description="Acidic residues" evidence="3">
    <location>
        <begin position="406"/>
        <end position="415"/>
    </location>
</feature>
<dbReference type="GO" id="GO:0043138">
    <property type="term" value="F:3'-5' DNA helicase activity"/>
    <property type="evidence" value="ECO:0007669"/>
    <property type="project" value="UniProtKB-EC"/>
</dbReference>
<dbReference type="EC" id="5.6.2.4" evidence="2"/>
<evidence type="ECO:0000259" key="4">
    <source>
        <dbReference type="PROSITE" id="PS50967"/>
    </source>
</evidence>
<feature type="region of interest" description="Disordered" evidence="3">
    <location>
        <begin position="398"/>
        <end position="456"/>
    </location>
</feature>
<evidence type="ECO:0000256" key="3">
    <source>
        <dbReference type="SAM" id="MobiDB-lite"/>
    </source>
</evidence>
<dbReference type="SMART" id="SM00956">
    <property type="entry name" value="RQC"/>
    <property type="match status" value="1"/>
</dbReference>
<name>A0A7T8GPJ4_CALRO</name>